<dbReference type="AlphaFoldDB" id="A0AAW1CNI1"/>
<evidence type="ECO:0000313" key="4">
    <source>
        <dbReference type="Proteomes" id="UP001461498"/>
    </source>
</evidence>
<keyword evidence="1" id="KW-0732">Signal</keyword>
<reference evidence="3 4" key="1">
    <citation type="submission" date="2022-12" db="EMBL/GenBank/DDBJ databases">
        <title>Chromosome-level genome assembly of true bugs.</title>
        <authorList>
            <person name="Ma L."/>
            <person name="Li H."/>
        </authorList>
    </citation>
    <scope>NUCLEOTIDE SEQUENCE [LARGE SCALE GENOMIC DNA]</scope>
    <source>
        <strain evidence="3">Lab_2022b</strain>
    </source>
</reference>
<sequence>MFKVLILFGAFCFLSSEAAILTERELQQLRDAPMVSLKAAGNGPVTARSIEDTMLQIKKKCSCHGIKCGCCTDIQVSFFTVEGCVNITLLPEHKAFEVFMEVAENTVFKHRISVHQLQKVCGSIAKLEESEICLQTTLDEDKPNELLSCMSLDISYMEIPLVNINFHCLKYADKKLTFVTNEKTHKDEALVNFKVKNPFHLLGKLLKALVKKLKVD</sequence>
<feature type="chain" id="PRO_5043452397" description="DUF4773 domain-containing protein" evidence="1">
    <location>
        <begin position="19"/>
        <end position="216"/>
    </location>
</feature>
<dbReference type="PANTHER" id="PTHR36299:SF4">
    <property type="entry name" value="GH07892P-RELATED"/>
    <property type="match status" value="1"/>
</dbReference>
<comment type="caution">
    <text evidence="3">The sequence shown here is derived from an EMBL/GenBank/DDBJ whole genome shotgun (WGS) entry which is preliminary data.</text>
</comment>
<feature type="signal peptide" evidence="1">
    <location>
        <begin position="1"/>
        <end position="18"/>
    </location>
</feature>
<dbReference type="EMBL" id="JAPXFL010000011">
    <property type="protein sequence ID" value="KAK9499897.1"/>
    <property type="molecule type" value="Genomic_DNA"/>
</dbReference>
<accession>A0AAW1CNI1</accession>
<gene>
    <name evidence="3" type="ORF">O3M35_002840</name>
</gene>
<name>A0AAW1CNI1_9HEMI</name>
<proteinExistence type="predicted"/>
<feature type="domain" description="DUF4773" evidence="2">
    <location>
        <begin position="60"/>
        <end position="172"/>
    </location>
</feature>
<dbReference type="Proteomes" id="UP001461498">
    <property type="component" value="Unassembled WGS sequence"/>
</dbReference>
<evidence type="ECO:0000313" key="3">
    <source>
        <dbReference type="EMBL" id="KAK9499897.1"/>
    </source>
</evidence>
<protein>
    <recommendedName>
        <fullName evidence="2">DUF4773 domain-containing protein</fullName>
    </recommendedName>
</protein>
<organism evidence="3 4">
    <name type="scientific">Rhynocoris fuscipes</name>
    <dbReference type="NCBI Taxonomy" id="488301"/>
    <lineage>
        <taxon>Eukaryota</taxon>
        <taxon>Metazoa</taxon>
        <taxon>Ecdysozoa</taxon>
        <taxon>Arthropoda</taxon>
        <taxon>Hexapoda</taxon>
        <taxon>Insecta</taxon>
        <taxon>Pterygota</taxon>
        <taxon>Neoptera</taxon>
        <taxon>Paraneoptera</taxon>
        <taxon>Hemiptera</taxon>
        <taxon>Heteroptera</taxon>
        <taxon>Panheteroptera</taxon>
        <taxon>Cimicomorpha</taxon>
        <taxon>Reduviidae</taxon>
        <taxon>Harpactorinae</taxon>
        <taxon>Harpactorini</taxon>
        <taxon>Rhynocoris</taxon>
    </lineage>
</organism>
<evidence type="ECO:0000256" key="1">
    <source>
        <dbReference type="SAM" id="SignalP"/>
    </source>
</evidence>
<dbReference type="PANTHER" id="PTHR36299">
    <property type="entry name" value="AGAP008005-PA"/>
    <property type="match status" value="1"/>
</dbReference>
<dbReference type="Pfam" id="PF15998">
    <property type="entry name" value="DUF4773"/>
    <property type="match status" value="1"/>
</dbReference>
<evidence type="ECO:0000259" key="2">
    <source>
        <dbReference type="Pfam" id="PF15998"/>
    </source>
</evidence>
<keyword evidence="4" id="KW-1185">Reference proteome</keyword>
<dbReference type="InterPro" id="IPR031941">
    <property type="entry name" value="DUF4773"/>
</dbReference>